<evidence type="ECO:0000256" key="1">
    <source>
        <dbReference type="ARBA" id="ARBA00001182"/>
    </source>
</evidence>
<dbReference type="PANTHER" id="PTHR46426">
    <property type="entry name" value="PROTEIN DISULFIDE-ISOMERASE TMX3"/>
    <property type="match status" value="1"/>
</dbReference>
<dbReference type="EMBL" id="SRLO01000905">
    <property type="protein sequence ID" value="TNN44390.1"/>
    <property type="molecule type" value="Genomic_DNA"/>
</dbReference>
<reference evidence="8 9" key="1">
    <citation type="submission" date="2019-03" db="EMBL/GenBank/DDBJ databases">
        <title>First draft genome of Liparis tanakae, snailfish: a comprehensive survey of snailfish specific genes.</title>
        <authorList>
            <person name="Kim W."/>
            <person name="Song I."/>
            <person name="Jeong J.-H."/>
            <person name="Kim D."/>
            <person name="Kim S."/>
            <person name="Ryu S."/>
            <person name="Song J.Y."/>
            <person name="Lee S.K."/>
        </authorList>
    </citation>
    <scope>NUCLEOTIDE SEQUENCE [LARGE SCALE GENOMIC DNA]</scope>
    <source>
        <tissue evidence="8">Muscle</tissue>
    </source>
</reference>
<evidence type="ECO:0000313" key="8">
    <source>
        <dbReference type="EMBL" id="TNN44390.1"/>
    </source>
</evidence>
<dbReference type="EC" id="5.3.4.1" evidence="3"/>
<dbReference type="GO" id="GO:0016020">
    <property type="term" value="C:membrane"/>
    <property type="evidence" value="ECO:0007669"/>
    <property type="project" value="UniProtKB-SubCell"/>
</dbReference>
<name>A0A4Z2FU36_9TELE</name>
<keyword evidence="8" id="KW-0413">Isomerase</keyword>
<dbReference type="OrthoDB" id="74910at2759"/>
<comment type="caution">
    <text evidence="8">The sequence shown here is derived from an EMBL/GenBank/DDBJ whole genome shotgun (WGS) entry which is preliminary data.</text>
</comment>
<evidence type="ECO:0000256" key="7">
    <source>
        <dbReference type="SAM" id="MobiDB-lite"/>
    </source>
</evidence>
<proteinExistence type="predicted"/>
<evidence type="ECO:0000313" key="9">
    <source>
        <dbReference type="Proteomes" id="UP000314294"/>
    </source>
</evidence>
<evidence type="ECO:0000256" key="6">
    <source>
        <dbReference type="ARBA" id="ARBA00023136"/>
    </source>
</evidence>
<dbReference type="PANTHER" id="PTHR46426:SF1">
    <property type="entry name" value="PROTEIN DISULFIDE-ISOMERASE TMX3"/>
    <property type="match status" value="1"/>
</dbReference>
<dbReference type="Proteomes" id="UP000314294">
    <property type="component" value="Unassembled WGS sequence"/>
</dbReference>
<comment type="subcellular location">
    <subcellularLocation>
        <location evidence="2">Membrane</location>
        <topology evidence="2">Single-pass membrane protein</topology>
    </subcellularLocation>
</comment>
<accession>A0A4Z2FU36</accession>
<dbReference type="GO" id="GO:0003756">
    <property type="term" value="F:protein disulfide isomerase activity"/>
    <property type="evidence" value="ECO:0007669"/>
    <property type="project" value="UniProtKB-EC"/>
</dbReference>
<evidence type="ECO:0000256" key="5">
    <source>
        <dbReference type="ARBA" id="ARBA00022989"/>
    </source>
</evidence>
<sequence length="156" mass="17408">MSMSSPLPLTEDQYADASLSSWVNKERFQGYLQIDGFTLYELGETAGANPNGRPTVGAPPARRDSERRRRRRGFAPAEFELLISALASPGGGADSRREEGKLVAIAVIDEKDPTEESGRLKTLIQRVAKEYREHFNRDFQFGHMDGNDYINSLIMG</sequence>
<comment type="catalytic activity">
    <reaction evidence="1">
        <text>Catalyzes the rearrangement of -S-S- bonds in proteins.</text>
        <dbReference type="EC" id="5.3.4.1"/>
    </reaction>
</comment>
<dbReference type="InterPro" id="IPR052250">
    <property type="entry name" value="PDI_TMX3"/>
</dbReference>
<keyword evidence="4" id="KW-0812">Transmembrane</keyword>
<dbReference type="GO" id="GO:0005783">
    <property type="term" value="C:endoplasmic reticulum"/>
    <property type="evidence" value="ECO:0007669"/>
    <property type="project" value="TreeGrafter"/>
</dbReference>
<keyword evidence="9" id="KW-1185">Reference proteome</keyword>
<dbReference type="AlphaFoldDB" id="A0A4Z2FU36"/>
<evidence type="ECO:0000256" key="4">
    <source>
        <dbReference type="ARBA" id="ARBA00022692"/>
    </source>
</evidence>
<keyword evidence="5" id="KW-1133">Transmembrane helix</keyword>
<evidence type="ECO:0000256" key="2">
    <source>
        <dbReference type="ARBA" id="ARBA00004167"/>
    </source>
</evidence>
<protein>
    <recommendedName>
        <fullName evidence="3">protein disulfide-isomerase</fullName>
        <ecNumber evidence="3">5.3.4.1</ecNumber>
    </recommendedName>
</protein>
<dbReference type="GO" id="GO:0009986">
    <property type="term" value="C:cell surface"/>
    <property type="evidence" value="ECO:0007669"/>
    <property type="project" value="TreeGrafter"/>
</dbReference>
<feature type="region of interest" description="Disordered" evidence="7">
    <location>
        <begin position="45"/>
        <end position="71"/>
    </location>
</feature>
<gene>
    <name evidence="8" type="primary">TMX3_2</name>
    <name evidence="8" type="ORF">EYF80_045417</name>
</gene>
<evidence type="ECO:0000256" key="3">
    <source>
        <dbReference type="ARBA" id="ARBA00012723"/>
    </source>
</evidence>
<organism evidence="8 9">
    <name type="scientific">Liparis tanakae</name>
    <name type="common">Tanaka's snailfish</name>
    <dbReference type="NCBI Taxonomy" id="230148"/>
    <lineage>
        <taxon>Eukaryota</taxon>
        <taxon>Metazoa</taxon>
        <taxon>Chordata</taxon>
        <taxon>Craniata</taxon>
        <taxon>Vertebrata</taxon>
        <taxon>Euteleostomi</taxon>
        <taxon>Actinopterygii</taxon>
        <taxon>Neopterygii</taxon>
        <taxon>Teleostei</taxon>
        <taxon>Neoteleostei</taxon>
        <taxon>Acanthomorphata</taxon>
        <taxon>Eupercaria</taxon>
        <taxon>Perciformes</taxon>
        <taxon>Cottioidei</taxon>
        <taxon>Cottales</taxon>
        <taxon>Liparidae</taxon>
        <taxon>Liparis</taxon>
    </lineage>
</organism>
<keyword evidence="6" id="KW-0472">Membrane</keyword>